<dbReference type="AlphaFoldDB" id="A0A1M6M5I5"/>
<organism evidence="2 3">
    <name type="scientific">Paramaledivibacter caminithermalis (strain DSM 15212 / CIP 107654 / DViRD3)</name>
    <name type="common">Clostridium caminithermale</name>
    <dbReference type="NCBI Taxonomy" id="1121301"/>
    <lineage>
        <taxon>Bacteria</taxon>
        <taxon>Bacillati</taxon>
        <taxon>Bacillota</taxon>
        <taxon>Clostridia</taxon>
        <taxon>Peptostreptococcales</taxon>
        <taxon>Caminicellaceae</taxon>
        <taxon>Paramaledivibacter</taxon>
    </lineage>
</organism>
<gene>
    <name evidence="2" type="ORF">SAMN02745912_01062</name>
</gene>
<evidence type="ECO:0000313" key="3">
    <source>
        <dbReference type="Proteomes" id="UP000184465"/>
    </source>
</evidence>
<proteinExistence type="predicted"/>
<keyword evidence="1" id="KW-0472">Membrane</keyword>
<dbReference type="EMBL" id="FRAG01000009">
    <property type="protein sequence ID" value="SHJ78692.1"/>
    <property type="molecule type" value="Genomic_DNA"/>
</dbReference>
<dbReference type="STRING" id="1121301.SAMN02745912_01062"/>
<keyword evidence="1" id="KW-1133">Transmembrane helix</keyword>
<sequence length="106" mass="12314">MFHYFTAVSRWDIHDFLRRLYYVPIIISAFRFRLKGGVLSSLVISLLYAPHLFVPYVVFLGHGDITVLNQFLEIIMFIVIGTATGFLVESDYKKKKNARTPDKKID</sequence>
<accession>A0A1M6M5I5</accession>
<name>A0A1M6M5I5_PARC5</name>
<evidence type="ECO:0000313" key="2">
    <source>
        <dbReference type="EMBL" id="SHJ78692.1"/>
    </source>
</evidence>
<feature type="transmembrane region" description="Helical" evidence="1">
    <location>
        <begin position="71"/>
        <end position="88"/>
    </location>
</feature>
<keyword evidence="1" id="KW-0812">Transmembrane</keyword>
<dbReference type="Proteomes" id="UP000184465">
    <property type="component" value="Unassembled WGS sequence"/>
</dbReference>
<protein>
    <submittedName>
        <fullName evidence="2">Uncharacterized protein</fullName>
    </submittedName>
</protein>
<evidence type="ECO:0000256" key="1">
    <source>
        <dbReference type="SAM" id="Phobius"/>
    </source>
</evidence>
<keyword evidence="3" id="KW-1185">Reference proteome</keyword>
<reference evidence="2 3" key="1">
    <citation type="submission" date="2016-11" db="EMBL/GenBank/DDBJ databases">
        <authorList>
            <person name="Jaros S."/>
            <person name="Januszkiewicz K."/>
            <person name="Wedrychowicz H."/>
        </authorList>
    </citation>
    <scope>NUCLEOTIDE SEQUENCE [LARGE SCALE GENOMIC DNA]</scope>
    <source>
        <strain evidence="2 3">DSM 15212</strain>
    </source>
</reference>
<dbReference type="RefSeq" id="WP_131821213.1">
    <property type="nucleotide sequence ID" value="NZ_FRAG01000009.1"/>
</dbReference>
<feature type="transmembrane region" description="Helical" evidence="1">
    <location>
        <begin position="38"/>
        <end position="59"/>
    </location>
</feature>